<sequence>MDLISAKAIMFYGNINSNVCVHQKTAGCSVSSGLDVPMFFIGGLLGRLTGIVLGLIVGNSHTDWVDAGAWSLIGAAAFFAGVSRLTVSLTVIMLEITNDVTMLLPIMFAVIMARSTGNLLTHSLYHAILELKCISFLDEDPPSSRLVEPRIEEIMSKPAICICKGDNVLSWMKILRETNHGVFPVIETSNNGNNNCFILAGSITRHELCVLLIKHSSYLDDVALLDDDSNISYEEVR</sequence>
<evidence type="ECO:0000256" key="10">
    <source>
        <dbReference type="SAM" id="Phobius"/>
    </source>
</evidence>
<feature type="transmembrane region" description="Helical" evidence="10">
    <location>
        <begin position="39"/>
        <end position="57"/>
    </location>
</feature>
<reference evidence="12 13" key="1">
    <citation type="submission" date="2020-08" db="EMBL/GenBank/DDBJ databases">
        <authorList>
            <person name="Hejnol A."/>
        </authorList>
    </citation>
    <scope>NUCLEOTIDE SEQUENCE [LARGE SCALE GENOMIC DNA]</scope>
</reference>
<dbReference type="Pfam" id="PF00571">
    <property type="entry name" value="CBS"/>
    <property type="match status" value="1"/>
</dbReference>
<keyword evidence="2" id="KW-0813">Transport</keyword>
<evidence type="ECO:0000313" key="12">
    <source>
        <dbReference type="EMBL" id="CAD5117650.1"/>
    </source>
</evidence>
<keyword evidence="4" id="KW-0677">Repeat</keyword>
<accession>A0A7I8VN45</accession>
<dbReference type="GO" id="GO:0016020">
    <property type="term" value="C:membrane"/>
    <property type="evidence" value="ECO:0007669"/>
    <property type="project" value="UniProtKB-SubCell"/>
</dbReference>
<keyword evidence="6" id="KW-0406">Ion transport</keyword>
<feature type="transmembrane region" description="Helical" evidence="10">
    <location>
        <begin position="69"/>
        <end position="94"/>
    </location>
</feature>
<evidence type="ECO:0000256" key="7">
    <source>
        <dbReference type="ARBA" id="ARBA00023122"/>
    </source>
</evidence>
<evidence type="ECO:0000256" key="5">
    <source>
        <dbReference type="ARBA" id="ARBA00022989"/>
    </source>
</evidence>
<organism evidence="12 13">
    <name type="scientific">Dimorphilus gyrociliatus</name>
    <dbReference type="NCBI Taxonomy" id="2664684"/>
    <lineage>
        <taxon>Eukaryota</taxon>
        <taxon>Metazoa</taxon>
        <taxon>Spiralia</taxon>
        <taxon>Lophotrochozoa</taxon>
        <taxon>Annelida</taxon>
        <taxon>Polychaeta</taxon>
        <taxon>Polychaeta incertae sedis</taxon>
        <taxon>Dinophilidae</taxon>
        <taxon>Dimorphilus</taxon>
    </lineage>
</organism>
<dbReference type="PANTHER" id="PTHR11689:SF89">
    <property type="entry name" value="CHLORIDE CHANNEL PROTEIN"/>
    <property type="match status" value="1"/>
</dbReference>
<dbReference type="OrthoDB" id="428525at2759"/>
<evidence type="ECO:0000256" key="2">
    <source>
        <dbReference type="ARBA" id="ARBA00022448"/>
    </source>
</evidence>
<dbReference type="Proteomes" id="UP000549394">
    <property type="component" value="Unassembled WGS sequence"/>
</dbReference>
<dbReference type="InterPro" id="IPR001807">
    <property type="entry name" value="ClC"/>
</dbReference>
<name>A0A7I8VN45_9ANNE</name>
<comment type="subcellular location">
    <subcellularLocation>
        <location evidence="1">Membrane</location>
        <topology evidence="1">Multi-pass membrane protein</topology>
    </subcellularLocation>
</comment>
<keyword evidence="9" id="KW-0868">Chloride</keyword>
<dbReference type="GO" id="GO:0015108">
    <property type="term" value="F:chloride transmembrane transporter activity"/>
    <property type="evidence" value="ECO:0007669"/>
    <property type="project" value="InterPro"/>
</dbReference>
<dbReference type="InterPro" id="IPR000644">
    <property type="entry name" value="CBS_dom"/>
</dbReference>
<proteinExistence type="predicted"/>
<dbReference type="PRINTS" id="PR00762">
    <property type="entry name" value="CLCHANNEL"/>
</dbReference>
<dbReference type="Gene3D" id="1.10.3080.10">
    <property type="entry name" value="Clc chloride channel"/>
    <property type="match status" value="1"/>
</dbReference>
<dbReference type="InterPro" id="IPR014743">
    <property type="entry name" value="Cl-channel_core"/>
</dbReference>
<keyword evidence="5 10" id="KW-1133">Transmembrane helix</keyword>
<dbReference type="SUPFAM" id="SSF54631">
    <property type="entry name" value="CBS-domain pair"/>
    <property type="match status" value="1"/>
</dbReference>
<evidence type="ECO:0000313" key="13">
    <source>
        <dbReference type="Proteomes" id="UP000549394"/>
    </source>
</evidence>
<dbReference type="PANTHER" id="PTHR11689">
    <property type="entry name" value="CHLORIDE CHANNEL PROTEIN CLC FAMILY MEMBER"/>
    <property type="match status" value="1"/>
</dbReference>
<evidence type="ECO:0000256" key="6">
    <source>
        <dbReference type="ARBA" id="ARBA00023065"/>
    </source>
</evidence>
<evidence type="ECO:0000259" key="11">
    <source>
        <dbReference type="Pfam" id="PF00571"/>
    </source>
</evidence>
<protein>
    <submittedName>
        <fullName evidence="12">DgyrCDS6403</fullName>
    </submittedName>
</protein>
<dbReference type="Pfam" id="PF00654">
    <property type="entry name" value="Voltage_CLC"/>
    <property type="match status" value="1"/>
</dbReference>
<evidence type="ECO:0000256" key="4">
    <source>
        <dbReference type="ARBA" id="ARBA00022737"/>
    </source>
</evidence>
<dbReference type="InterPro" id="IPR046342">
    <property type="entry name" value="CBS_dom_sf"/>
</dbReference>
<evidence type="ECO:0000256" key="3">
    <source>
        <dbReference type="ARBA" id="ARBA00022692"/>
    </source>
</evidence>
<dbReference type="EMBL" id="CAJFCJ010000007">
    <property type="protein sequence ID" value="CAD5117650.1"/>
    <property type="molecule type" value="Genomic_DNA"/>
</dbReference>
<dbReference type="AlphaFoldDB" id="A0A7I8VN45"/>
<dbReference type="SUPFAM" id="SSF81340">
    <property type="entry name" value="Clc chloride channel"/>
    <property type="match status" value="1"/>
</dbReference>
<keyword evidence="3 10" id="KW-0812">Transmembrane</keyword>
<keyword evidence="13" id="KW-1185">Reference proteome</keyword>
<evidence type="ECO:0000256" key="1">
    <source>
        <dbReference type="ARBA" id="ARBA00004141"/>
    </source>
</evidence>
<gene>
    <name evidence="12" type="ORF">DGYR_LOCUS6155</name>
</gene>
<feature type="domain" description="CBS" evidence="11">
    <location>
        <begin position="151"/>
        <end position="209"/>
    </location>
</feature>
<evidence type="ECO:0000256" key="8">
    <source>
        <dbReference type="ARBA" id="ARBA00023136"/>
    </source>
</evidence>
<evidence type="ECO:0000256" key="9">
    <source>
        <dbReference type="ARBA" id="ARBA00023214"/>
    </source>
</evidence>
<dbReference type="InterPro" id="IPR051280">
    <property type="entry name" value="Cl-channel/antiporter"/>
</dbReference>
<comment type="caution">
    <text evidence="12">The sequence shown here is derived from an EMBL/GenBank/DDBJ whole genome shotgun (WGS) entry which is preliminary data.</text>
</comment>
<keyword evidence="8 10" id="KW-0472">Membrane</keyword>
<keyword evidence="7" id="KW-0129">CBS domain</keyword>